<protein>
    <submittedName>
        <fullName evidence="2 3">Peptidase M50</fullName>
    </submittedName>
</protein>
<evidence type="ECO:0000313" key="4">
    <source>
        <dbReference type="Proteomes" id="UP000030765"/>
    </source>
</evidence>
<dbReference type="AlphaFoldDB" id="A0A084WI26"/>
<accession>A0A084WI26</accession>
<feature type="compositionally biased region" description="Polar residues" evidence="1">
    <location>
        <begin position="17"/>
        <end position="26"/>
    </location>
</feature>
<reference evidence="3" key="2">
    <citation type="submission" date="2020-05" db="UniProtKB">
        <authorList>
            <consortium name="EnsemblMetazoa"/>
        </authorList>
    </citation>
    <scope>IDENTIFICATION</scope>
</reference>
<feature type="compositionally biased region" description="Polar residues" evidence="1">
    <location>
        <begin position="75"/>
        <end position="89"/>
    </location>
</feature>
<dbReference type="EMBL" id="ATLV01023909">
    <property type="status" value="NOT_ANNOTATED_CDS"/>
    <property type="molecule type" value="Genomic_DNA"/>
</dbReference>
<organism evidence="2">
    <name type="scientific">Anopheles sinensis</name>
    <name type="common">Mosquito</name>
    <dbReference type="NCBI Taxonomy" id="74873"/>
    <lineage>
        <taxon>Eukaryota</taxon>
        <taxon>Metazoa</taxon>
        <taxon>Ecdysozoa</taxon>
        <taxon>Arthropoda</taxon>
        <taxon>Hexapoda</taxon>
        <taxon>Insecta</taxon>
        <taxon>Pterygota</taxon>
        <taxon>Neoptera</taxon>
        <taxon>Endopterygota</taxon>
        <taxon>Diptera</taxon>
        <taxon>Nematocera</taxon>
        <taxon>Culicoidea</taxon>
        <taxon>Culicidae</taxon>
        <taxon>Anophelinae</taxon>
        <taxon>Anopheles</taxon>
    </lineage>
</organism>
<feature type="region of interest" description="Disordered" evidence="1">
    <location>
        <begin position="1"/>
        <end position="26"/>
    </location>
</feature>
<dbReference type="VEuPathDB" id="VectorBase:ASIC017896"/>
<sequence length="89" mass="9151">MEQTPASVILSEANDPTGLTQPCSNGSVPADVAATLNTHTNTAVPFPPIGADGQTLRKVTPHGIGLILSRKPSRGSVQASESPHLNGRN</sequence>
<dbReference type="Proteomes" id="UP000030765">
    <property type="component" value="Unassembled WGS sequence"/>
</dbReference>
<proteinExistence type="predicted"/>
<evidence type="ECO:0000313" key="3">
    <source>
        <dbReference type="EnsemblMetazoa" id="ASIC017896-PA"/>
    </source>
</evidence>
<evidence type="ECO:0000313" key="2">
    <source>
        <dbReference type="EMBL" id="KFB49870.1"/>
    </source>
</evidence>
<evidence type="ECO:0000256" key="1">
    <source>
        <dbReference type="SAM" id="MobiDB-lite"/>
    </source>
</evidence>
<keyword evidence="4" id="KW-1185">Reference proteome</keyword>
<gene>
    <name evidence="2" type="ORF">ZHAS_00017896</name>
</gene>
<name>A0A084WI26_ANOSI</name>
<dbReference type="EnsemblMetazoa" id="ASIC017896-RA">
    <property type="protein sequence ID" value="ASIC017896-PA"/>
    <property type="gene ID" value="ASIC017896"/>
</dbReference>
<dbReference type="EMBL" id="KE525347">
    <property type="protein sequence ID" value="KFB49870.1"/>
    <property type="molecule type" value="Genomic_DNA"/>
</dbReference>
<feature type="region of interest" description="Disordered" evidence="1">
    <location>
        <begin position="67"/>
        <end position="89"/>
    </location>
</feature>
<reference evidence="2 4" key="1">
    <citation type="journal article" date="2014" name="BMC Genomics">
        <title>Genome sequence of Anopheles sinensis provides insight into genetics basis of mosquito competence for malaria parasites.</title>
        <authorList>
            <person name="Zhou D."/>
            <person name="Zhang D."/>
            <person name="Ding G."/>
            <person name="Shi L."/>
            <person name="Hou Q."/>
            <person name="Ye Y."/>
            <person name="Xu Y."/>
            <person name="Zhou H."/>
            <person name="Xiong C."/>
            <person name="Li S."/>
            <person name="Yu J."/>
            <person name="Hong S."/>
            <person name="Yu X."/>
            <person name="Zou P."/>
            <person name="Chen C."/>
            <person name="Chang X."/>
            <person name="Wang W."/>
            <person name="Lv Y."/>
            <person name="Sun Y."/>
            <person name="Ma L."/>
            <person name="Shen B."/>
            <person name="Zhu C."/>
        </authorList>
    </citation>
    <scope>NUCLEOTIDE SEQUENCE [LARGE SCALE GENOMIC DNA]</scope>
</reference>